<sequence length="160" mass="18341">IQRPFPYYFLADEAFPLARNVMRPYSGKSLNDVKRIFNYRLSRGRKSIECTFGMATEKFAVLNGPIRCRNAETVIDIVKAACILHNYVRKREGIDYTPATVEIAEGPCPRQHPITERSSAVTVRQYLASYFISPQASLPWQWEKAVLSTSQDCINLSNYR</sequence>
<feature type="domain" description="DDE Tnp4" evidence="3">
    <location>
        <begin position="7"/>
        <end position="86"/>
    </location>
</feature>
<dbReference type="GO" id="GO:0046872">
    <property type="term" value="F:metal ion binding"/>
    <property type="evidence" value="ECO:0007669"/>
    <property type="project" value="UniProtKB-KW"/>
</dbReference>
<gene>
    <name evidence="4" type="ORF">g.18598</name>
    <name evidence="5" type="ORF">g.18599</name>
</gene>
<comment type="cofactor">
    <cofactor evidence="1">
        <name>a divalent metal cation</name>
        <dbReference type="ChEBI" id="CHEBI:60240"/>
    </cofactor>
</comment>
<protein>
    <recommendedName>
        <fullName evidence="3">DDE Tnp4 domain-containing protein</fullName>
    </recommendedName>
</protein>
<proteinExistence type="predicted"/>
<feature type="non-terminal residue" evidence="4">
    <location>
        <position position="1"/>
    </location>
</feature>
<reference evidence="4" key="1">
    <citation type="submission" date="2015-12" db="EMBL/GenBank/DDBJ databases">
        <title>De novo transcriptome assembly of four potential Pierce s Disease insect vectors from Arizona vineyards.</title>
        <authorList>
            <person name="Tassone E.E."/>
        </authorList>
    </citation>
    <scope>NUCLEOTIDE SEQUENCE</scope>
</reference>
<dbReference type="Pfam" id="PF13359">
    <property type="entry name" value="DDE_Tnp_4"/>
    <property type="match status" value="1"/>
</dbReference>
<accession>A0A1B6DHI6</accession>
<dbReference type="EMBL" id="GEDC01012164">
    <property type="protein sequence ID" value="JAS25134.1"/>
    <property type="molecule type" value="Transcribed_RNA"/>
</dbReference>
<name>A0A1B6DHI6_9HEMI</name>
<evidence type="ECO:0000259" key="3">
    <source>
        <dbReference type="Pfam" id="PF13359"/>
    </source>
</evidence>
<evidence type="ECO:0000313" key="5">
    <source>
        <dbReference type="EMBL" id="JAS28281.1"/>
    </source>
</evidence>
<dbReference type="EMBL" id="GEDC01009017">
    <property type="protein sequence ID" value="JAS28281.1"/>
    <property type="molecule type" value="Transcribed_RNA"/>
</dbReference>
<keyword evidence="2" id="KW-0479">Metal-binding</keyword>
<organism evidence="4">
    <name type="scientific">Clastoptera arizonana</name>
    <name type="common">Arizona spittle bug</name>
    <dbReference type="NCBI Taxonomy" id="38151"/>
    <lineage>
        <taxon>Eukaryota</taxon>
        <taxon>Metazoa</taxon>
        <taxon>Ecdysozoa</taxon>
        <taxon>Arthropoda</taxon>
        <taxon>Hexapoda</taxon>
        <taxon>Insecta</taxon>
        <taxon>Pterygota</taxon>
        <taxon>Neoptera</taxon>
        <taxon>Paraneoptera</taxon>
        <taxon>Hemiptera</taxon>
        <taxon>Auchenorrhyncha</taxon>
        <taxon>Cercopoidea</taxon>
        <taxon>Clastopteridae</taxon>
        <taxon>Clastoptera</taxon>
    </lineage>
</organism>
<dbReference type="InterPro" id="IPR027806">
    <property type="entry name" value="HARBI1_dom"/>
</dbReference>
<dbReference type="AlphaFoldDB" id="A0A1B6DHI6"/>
<evidence type="ECO:0000256" key="1">
    <source>
        <dbReference type="ARBA" id="ARBA00001968"/>
    </source>
</evidence>
<evidence type="ECO:0000313" key="4">
    <source>
        <dbReference type="EMBL" id="JAS25134.1"/>
    </source>
</evidence>
<evidence type="ECO:0000256" key="2">
    <source>
        <dbReference type="ARBA" id="ARBA00022723"/>
    </source>
</evidence>